<evidence type="ECO:0000256" key="5">
    <source>
        <dbReference type="SAM" id="SignalP"/>
    </source>
</evidence>
<dbReference type="InterPro" id="IPR000215">
    <property type="entry name" value="Serpin_fam"/>
</dbReference>
<dbReference type="SMART" id="SM00093">
    <property type="entry name" value="SERPIN"/>
    <property type="match status" value="1"/>
</dbReference>
<evidence type="ECO:0000256" key="4">
    <source>
        <dbReference type="RuleBase" id="RU000411"/>
    </source>
</evidence>
<dbReference type="Pfam" id="PF00079">
    <property type="entry name" value="Serpin"/>
    <property type="match status" value="1"/>
</dbReference>
<dbReference type="GO" id="GO:0004867">
    <property type="term" value="F:serine-type endopeptidase inhibitor activity"/>
    <property type="evidence" value="ECO:0007669"/>
    <property type="project" value="UniProtKB-KW"/>
</dbReference>
<dbReference type="PANTHER" id="PTHR11461:SF211">
    <property type="entry name" value="GH10112P-RELATED"/>
    <property type="match status" value="1"/>
</dbReference>
<comment type="caution">
    <text evidence="7">The sequence shown here is derived from an EMBL/GenBank/DDBJ whole genome shotgun (WGS) entry which is preliminary data.</text>
</comment>
<feature type="domain" description="Serpin" evidence="6">
    <location>
        <begin position="34"/>
        <end position="391"/>
    </location>
</feature>
<keyword evidence="3" id="KW-0722">Serine protease inhibitor</keyword>
<feature type="chain" id="PRO_5019743585" evidence="5">
    <location>
        <begin position="18"/>
        <end position="393"/>
    </location>
</feature>
<dbReference type="Gene3D" id="3.30.497.10">
    <property type="entry name" value="Antithrombin, subunit I, domain 2"/>
    <property type="match status" value="1"/>
</dbReference>
<dbReference type="PANTHER" id="PTHR11461">
    <property type="entry name" value="SERINE PROTEASE INHIBITOR, SERPIN"/>
    <property type="match status" value="1"/>
</dbReference>
<dbReference type="EMBL" id="QDEB01045976">
    <property type="protein sequence ID" value="RZC38164.1"/>
    <property type="molecule type" value="Genomic_DNA"/>
</dbReference>
<evidence type="ECO:0000256" key="2">
    <source>
        <dbReference type="ARBA" id="ARBA00022690"/>
    </source>
</evidence>
<comment type="similarity">
    <text evidence="1 4">Belongs to the serpin family.</text>
</comment>
<dbReference type="PROSITE" id="PS00284">
    <property type="entry name" value="SERPIN"/>
    <property type="match status" value="1"/>
</dbReference>
<proteinExistence type="inferred from homology"/>
<dbReference type="InterPro" id="IPR023795">
    <property type="entry name" value="Serpin_CS"/>
</dbReference>
<organism evidence="7 8">
    <name type="scientific">Asbolus verrucosus</name>
    <name type="common">Desert ironclad beetle</name>
    <dbReference type="NCBI Taxonomy" id="1661398"/>
    <lineage>
        <taxon>Eukaryota</taxon>
        <taxon>Metazoa</taxon>
        <taxon>Ecdysozoa</taxon>
        <taxon>Arthropoda</taxon>
        <taxon>Hexapoda</taxon>
        <taxon>Insecta</taxon>
        <taxon>Pterygota</taxon>
        <taxon>Neoptera</taxon>
        <taxon>Endopterygota</taxon>
        <taxon>Coleoptera</taxon>
        <taxon>Polyphaga</taxon>
        <taxon>Cucujiformia</taxon>
        <taxon>Tenebrionidae</taxon>
        <taxon>Pimeliinae</taxon>
        <taxon>Asbolus</taxon>
    </lineage>
</organism>
<evidence type="ECO:0000256" key="1">
    <source>
        <dbReference type="ARBA" id="ARBA00009500"/>
    </source>
</evidence>
<dbReference type="InterPro" id="IPR036186">
    <property type="entry name" value="Serpin_sf"/>
</dbReference>
<dbReference type="Gene3D" id="2.30.39.10">
    <property type="entry name" value="Alpha-1-antitrypsin, domain 1"/>
    <property type="match status" value="2"/>
</dbReference>
<name>A0A482VZG2_ASBVE</name>
<dbReference type="CDD" id="cd19955">
    <property type="entry name" value="serpin48-like_insects"/>
    <property type="match status" value="1"/>
</dbReference>
<evidence type="ECO:0000256" key="3">
    <source>
        <dbReference type="ARBA" id="ARBA00022900"/>
    </source>
</evidence>
<keyword evidence="2" id="KW-0646">Protease inhibitor</keyword>
<sequence>MKSAIVLLVLCITGTLTLEATLQEFVAGNSKFAASVYKELLARNTTGNFLVSPFSAQVILALAQSGARNETGEEIRSSLSFAGGKEEIEEAVKFLLATIEDNPHYSLHAANKIYASKYYKIRNQFKTVAREIYRADLENLDFTQKKEAADEINRWVGKHTDNKIHDLMDAEMLNNKTRAVLVNALLFKGNWSSPFPTYLTIKKNFYQAGNQTVQVETMHDFDGGYNYAESAELQAKFLEMPFEGTNVSMTIVLPNDKDGLGALEEKIDQVLGTSTLTKENVNVALPKFKIESKIDCKEVLQSLGVSKAFRDGEADFSEIAGKPGELFISDVVQKSFIDVNEDGVEAAAATFIIKIINRFRDPPKDFTADHPFLFYIKVEGLVLFIGRVVTPSY</sequence>
<dbReference type="Proteomes" id="UP000292052">
    <property type="component" value="Unassembled WGS sequence"/>
</dbReference>
<feature type="signal peptide" evidence="5">
    <location>
        <begin position="1"/>
        <end position="17"/>
    </location>
</feature>
<keyword evidence="8" id="KW-1185">Reference proteome</keyword>
<dbReference type="InterPro" id="IPR042178">
    <property type="entry name" value="Serpin_sf_1"/>
</dbReference>
<protein>
    <submittedName>
        <fullName evidence="7">Serpin domain containing protein</fullName>
    </submittedName>
</protein>
<dbReference type="InterPro" id="IPR023796">
    <property type="entry name" value="Serpin_dom"/>
</dbReference>
<dbReference type="GO" id="GO:0005615">
    <property type="term" value="C:extracellular space"/>
    <property type="evidence" value="ECO:0007669"/>
    <property type="project" value="InterPro"/>
</dbReference>
<dbReference type="SUPFAM" id="SSF56574">
    <property type="entry name" value="Serpins"/>
    <property type="match status" value="1"/>
</dbReference>
<reference evidence="7 8" key="1">
    <citation type="submission" date="2017-03" db="EMBL/GenBank/DDBJ databases">
        <title>Genome of the blue death feigning beetle - Asbolus verrucosus.</title>
        <authorList>
            <person name="Rider S.D."/>
        </authorList>
    </citation>
    <scope>NUCLEOTIDE SEQUENCE [LARGE SCALE GENOMIC DNA]</scope>
    <source>
        <strain evidence="7">Butters</strain>
        <tissue evidence="7">Head and leg muscle</tissue>
    </source>
</reference>
<evidence type="ECO:0000313" key="8">
    <source>
        <dbReference type="Proteomes" id="UP000292052"/>
    </source>
</evidence>
<dbReference type="AlphaFoldDB" id="A0A482VZG2"/>
<dbReference type="InterPro" id="IPR042185">
    <property type="entry name" value="Serpin_sf_2"/>
</dbReference>
<accession>A0A482VZG2</accession>
<evidence type="ECO:0000313" key="7">
    <source>
        <dbReference type="EMBL" id="RZC38164.1"/>
    </source>
</evidence>
<evidence type="ECO:0000259" key="6">
    <source>
        <dbReference type="SMART" id="SM00093"/>
    </source>
</evidence>
<gene>
    <name evidence="7" type="ORF">BDFB_007516</name>
</gene>
<dbReference type="OrthoDB" id="9518664at2759"/>
<keyword evidence="5" id="KW-0732">Signal</keyword>